<dbReference type="Pfam" id="PF24786">
    <property type="entry name" value="RXYLT1_N"/>
    <property type="match status" value="1"/>
</dbReference>
<dbReference type="Proteomes" id="UP001152798">
    <property type="component" value="Chromosome 2"/>
</dbReference>
<evidence type="ECO:0000259" key="2">
    <source>
        <dbReference type="Pfam" id="PF24785"/>
    </source>
</evidence>
<organism evidence="4 5">
    <name type="scientific">Nezara viridula</name>
    <name type="common">Southern green stink bug</name>
    <name type="synonym">Cimex viridulus</name>
    <dbReference type="NCBI Taxonomy" id="85310"/>
    <lineage>
        <taxon>Eukaryota</taxon>
        <taxon>Metazoa</taxon>
        <taxon>Ecdysozoa</taxon>
        <taxon>Arthropoda</taxon>
        <taxon>Hexapoda</taxon>
        <taxon>Insecta</taxon>
        <taxon>Pterygota</taxon>
        <taxon>Neoptera</taxon>
        <taxon>Paraneoptera</taxon>
        <taxon>Hemiptera</taxon>
        <taxon>Heteroptera</taxon>
        <taxon>Panheteroptera</taxon>
        <taxon>Pentatomomorpha</taxon>
        <taxon>Pentatomoidea</taxon>
        <taxon>Pentatomidae</taxon>
        <taxon>Pentatominae</taxon>
        <taxon>Nezara</taxon>
    </lineage>
</organism>
<evidence type="ECO:0000313" key="5">
    <source>
        <dbReference type="Proteomes" id="UP001152798"/>
    </source>
</evidence>
<name>A0A9P0EAG6_NEZVI</name>
<proteinExistence type="predicted"/>
<reference evidence="4" key="1">
    <citation type="submission" date="2022-01" db="EMBL/GenBank/DDBJ databases">
        <authorList>
            <person name="King R."/>
        </authorList>
    </citation>
    <scope>NUCLEOTIDE SEQUENCE</scope>
</reference>
<dbReference type="GO" id="GO:0035269">
    <property type="term" value="P:protein O-linked glycosylation via mannose"/>
    <property type="evidence" value="ECO:0007669"/>
    <property type="project" value="InterPro"/>
</dbReference>
<dbReference type="OrthoDB" id="8560686at2759"/>
<gene>
    <name evidence="4" type="ORF">NEZAVI_LOCUS3663</name>
</gene>
<dbReference type="InterPro" id="IPR057538">
    <property type="entry name" value="RXYLT1_C"/>
</dbReference>
<feature type="domain" description="RXYLT1 N-terminal" evidence="3">
    <location>
        <begin position="54"/>
        <end position="193"/>
    </location>
</feature>
<keyword evidence="1" id="KW-1133">Transmembrane helix</keyword>
<dbReference type="PANTHER" id="PTHR15576">
    <property type="entry name" value="RIBITOL-5-PHOSPHATE XYLOSYLTRANSFERASE 1"/>
    <property type="match status" value="1"/>
</dbReference>
<protein>
    <submittedName>
        <fullName evidence="4">Uncharacterized protein</fullName>
    </submittedName>
</protein>
<dbReference type="Pfam" id="PF24785">
    <property type="entry name" value="RXYLT1_C"/>
    <property type="match status" value="1"/>
</dbReference>
<accession>A0A9P0EAG6</accession>
<dbReference type="GO" id="GO:0120053">
    <property type="term" value="F:ribitol beta-1,4-xylosyltransferase activity"/>
    <property type="evidence" value="ECO:0007669"/>
    <property type="project" value="InterPro"/>
</dbReference>
<keyword evidence="5" id="KW-1185">Reference proteome</keyword>
<sequence>MFKIKNKYFFDKKLFISVTFLLYLVFLYWSFVYFFPKKNFKAPEKVEPKTYYRVHIIGKAAIGQYLWLHLFNGSLDIIEKGFFQNGNKTIDNIIFNYYSGPGYIQNSIPHEIQFLILIINGRTSKHVLKAKEWLDFLPEIHSLKKTAIILLGNEKCQNHWILPYMKSKGGMIDVLFLVYDSILIDNKEIFQWPLGVATYRGFPNLDYNQIKHVTSPRKYKCNFMGTVYKNSSREIVDALLKTSRLRNICYLSTRHKWLPNESEESRAEYLSILQDSDFTLNPVGENTECYRIYEAVELGSIPIVEDNMTPGLCVSSLRLLKKFNPPFVFVKNWKNLHEVLQTDNLNLENIIEQRVKLLLWYNIFKKNIVTYFLNILKESFF</sequence>
<evidence type="ECO:0000259" key="3">
    <source>
        <dbReference type="Pfam" id="PF24786"/>
    </source>
</evidence>
<keyword evidence="1" id="KW-0812">Transmembrane</keyword>
<evidence type="ECO:0000313" key="4">
    <source>
        <dbReference type="EMBL" id="CAH1392920.1"/>
    </source>
</evidence>
<dbReference type="PANTHER" id="PTHR15576:SF1">
    <property type="entry name" value="RIBITOL-5-PHOSPHATE XYLOSYLTRANSFERASE 1"/>
    <property type="match status" value="1"/>
</dbReference>
<dbReference type="AlphaFoldDB" id="A0A9P0EAG6"/>
<dbReference type="GO" id="GO:0005794">
    <property type="term" value="C:Golgi apparatus"/>
    <property type="evidence" value="ECO:0007669"/>
    <property type="project" value="TreeGrafter"/>
</dbReference>
<evidence type="ECO:0000256" key="1">
    <source>
        <dbReference type="SAM" id="Phobius"/>
    </source>
</evidence>
<dbReference type="InterPro" id="IPR057539">
    <property type="entry name" value="RXYLT1_N"/>
</dbReference>
<dbReference type="InterPro" id="IPR055286">
    <property type="entry name" value="RXYLT1-like"/>
</dbReference>
<keyword evidence="1" id="KW-0472">Membrane</keyword>
<feature type="domain" description="RXYLT1 C-terminal" evidence="2">
    <location>
        <begin position="199"/>
        <end position="381"/>
    </location>
</feature>
<dbReference type="EMBL" id="OV725078">
    <property type="protein sequence ID" value="CAH1392920.1"/>
    <property type="molecule type" value="Genomic_DNA"/>
</dbReference>
<feature type="transmembrane region" description="Helical" evidence="1">
    <location>
        <begin position="14"/>
        <end position="35"/>
    </location>
</feature>